<keyword evidence="6" id="KW-0547">Nucleotide-binding</keyword>
<dbReference type="GO" id="GO:0046872">
    <property type="term" value="F:metal ion binding"/>
    <property type="evidence" value="ECO:0007669"/>
    <property type="project" value="UniProtKB-KW"/>
</dbReference>
<evidence type="ECO:0000256" key="12">
    <source>
        <dbReference type="ARBA" id="ARBA00023136"/>
    </source>
</evidence>
<dbReference type="NCBIfam" id="TIGR01494">
    <property type="entry name" value="ATPase_P-type"/>
    <property type="match status" value="2"/>
</dbReference>
<dbReference type="InterPro" id="IPR023298">
    <property type="entry name" value="ATPase_P-typ_TM_dom_sf"/>
</dbReference>
<dbReference type="InterPro" id="IPR006544">
    <property type="entry name" value="P-type_TPase_V"/>
</dbReference>
<dbReference type="InterPro" id="IPR036412">
    <property type="entry name" value="HAD-like_sf"/>
</dbReference>
<gene>
    <name evidence="18" type="ORF">RRG08_035787</name>
</gene>
<comment type="caution">
    <text evidence="18">The sequence shown here is derived from an EMBL/GenBank/DDBJ whole genome shotgun (WGS) entry which is preliminary data.</text>
</comment>
<evidence type="ECO:0000259" key="15">
    <source>
        <dbReference type="Pfam" id="PF00122"/>
    </source>
</evidence>
<dbReference type="GO" id="GO:0061909">
    <property type="term" value="P:autophagosome-lysosome fusion"/>
    <property type="evidence" value="ECO:0007669"/>
    <property type="project" value="TreeGrafter"/>
</dbReference>
<evidence type="ECO:0000256" key="14">
    <source>
        <dbReference type="SAM" id="Phobius"/>
    </source>
</evidence>
<dbReference type="Gene3D" id="1.20.1110.10">
    <property type="entry name" value="Calcium-transporting ATPase, transmembrane domain"/>
    <property type="match status" value="2"/>
</dbReference>
<sequence length="1312" mass="146516">MNRPTDSKAKMRSVEDSLSQNLLLKTECVINKNTDEELVCWGYTYSTWRKMLFWVGVVLTLGLLLLVLNWKPELECYLQRQRCALHKAKFLLIKTRFGLMNVIQVQTITGSIDGVVNYRMLHNPSEHLSSYTSAGLGGAAVVPNSSGRDDVSTTDDRAQLTSSWQEEDELSDGGGGVGGVGAADREAARYFDFQKTRYVWDQAKGSFRKLEDLSTGTTCLTIHEQFQGMSDEQRMARLRLYGFNSMEIEVPSYWNLFINEVLNPFYIFQIASIILWSLDSYYYYAACIFLISAISITISLRETKKQRVTLRDMVSTEGNIIKVCTETGCYIEKPEHDLVPGDLIAIPPNGCVMTCDAVLTAGTCIVNESMLTGESVPVTKTPLLQSEDQEVYAPELHKRHTLFSGTHIVQTRYYGQAKVTAVVVRTGFNTAKGELVRAILFPKPLDFKFYQDAIRFILFLSVVASIGMTYSCIHYIINNEPAGKTILRVLDLVTVVVPPALPAAMTVGTVYAQNRLKKSKIFCISPPRINFCGRINVFCFDKTGTLTEDGLDMWGVVPVEDIHFKHPIPDPSTLQRGPLIVCLATCHSLTIIDGELSGDPLDLIMFNAINWYLEEPGADTHKYDTIMPTVVKPCSSETFLGEEDEFEYLQHEHPFEVGIIRQFTFSSSAQRMSVITRTMGEDHMDIHCKGAPEKVASLCRPESVPHDFHSVLHSYSIQGFRVIALAHRPMDPKITWHQVQRISRDKVEKDLTFLGLLVLQNQLKPQTAPVIRTLKAANIRSVMITGDMLQTAVSVARNCSMVGPKERVILVHAHPPDFSKGQNSASIEWEEAEHGADGEDNSNNSGTDVDTDYEHSDAPGSPTSVESDQWNQPLLTDDGDILEVSDPRNLRNQRYTSLNMDIEVPHRKHLAINGKSYQVVCSHFPDLLSKICVQGTIFARMSPDQKCHLIEQLQHLDYTVGMCGDGANDCEALKAAHAGISLSEAEASVAAPFTSSISNIECVVTAVREGRAALVTSFGCFKYMALYSFIQFISVLILYTYLTNLSDFEYLYIDLVITTSIAVLMGNTAAYDRLVKKKPPGSLVKSSNLISILTQVFLVAIFQLAGFLYLQSQGFYVPAGSHTNGTDFNSSLLEGTNPSDDAESRTWESTIIFLLSSFMYIAVAYTFSTGPPFRQPIYTNVLYSLTLVLLFGFSSFLLLAPMHVLVEILDMMPLGRTPFRFRLVLFAMAVGCFIISCVMEWIVMESRWLKCLYKRIDRLKKVQKSKYKVVQQEIYAEDWPPLSHEAIVSSTATASPTASQAVVPSEILVNIH</sequence>
<dbReference type="GO" id="GO:0016887">
    <property type="term" value="F:ATP hydrolysis activity"/>
    <property type="evidence" value="ECO:0007669"/>
    <property type="project" value="InterPro"/>
</dbReference>
<dbReference type="SUPFAM" id="SSF81665">
    <property type="entry name" value="Calcium ATPase, transmembrane domain M"/>
    <property type="match status" value="1"/>
</dbReference>
<accession>A0AAE0ZNI5</accession>
<feature type="region of interest" description="Disordered" evidence="13">
    <location>
        <begin position="143"/>
        <end position="176"/>
    </location>
</feature>
<dbReference type="PANTHER" id="PTHR45630">
    <property type="entry name" value="CATION-TRANSPORTING ATPASE-RELATED"/>
    <property type="match status" value="1"/>
</dbReference>
<dbReference type="EMBL" id="JAWDGP010003691">
    <property type="protein sequence ID" value="KAK3771732.1"/>
    <property type="molecule type" value="Genomic_DNA"/>
</dbReference>
<keyword evidence="8" id="KW-0067">ATP-binding</keyword>
<dbReference type="Proteomes" id="UP001283361">
    <property type="component" value="Unassembled WGS sequence"/>
</dbReference>
<evidence type="ECO:0000256" key="11">
    <source>
        <dbReference type="ARBA" id="ARBA00022989"/>
    </source>
</evidence>
<dbReference type="InterPro" id="IPR004014">
    <property type="entry name" value="ATPase_P-typ_cation-transptr_N"/>
</dbReference>
<dbReference type="Gene3D" id="3.40.1110.10">
    <property type="entry name" value="Calcium-transporting ATPase, cytoplasmic domain N"/>
    <property type="match status" value="1"/>
</dbReference>
<dbReference type="SFLD" id="SFLDF00027">
    <property type="entry name" value="p-type_atpase"/>
    <property type="match status" value="1"/>
</dbReference>
<dbReference type="InterPro" id="IPR001757">
    <property type="entry name" value="P_typ_ATPase"/>
</dbReference>
<feature type="domain" description="P5B-type ATPase N-terminal" evidence="17">
    <location>
        <begin position="35"/>
        <end position="201"/>
    </location>
</feature>
<feature type="transmembrane region" description="Helical" evidence="14">
    <location>
        <begin position="281"/>
        <end position="300"/>
    </location>
</feature>
<dbReference type="Gene3D" id="3.40.50.1000">
    <property type="entry name" value="HAD superfamily/HAD-like"/>
    <property type="match status" value="2"/>
</dbReference>
<evidence type="ECO:0000313" key="18">
    <source>
        <dbReference type="EMBL" id="KAK3771732.1"/>
    </source>
</evidence>
<dbReference type="PROSITE" id="PS01229">
    <property type="entry name" value="COF_2"/>
    <property type="match status" value="1"/>
</dbReference>
<keyword evidence="10" id="KW-1278">Translocase</keyword>
<feature type="compositionally biased region" description="Basic and acidic residues" evidence="13">
    <location>
        <begin position="147"/>
        <end position="158"/>
    </location>
</feature>
<dbReference type="SUPFAM" id="SSF81653">
    <property type="entry name" value="Calcium ATPase, transduction domain A"/>
    <property type="match status" value="1"/>
</dbReference>
<proteinExistence type="inferred from homology"/>
<dbReference type="InterPro" id="IPR059000">
    <property type="entry name" value="ATPase_P-type_domA"/>
</dbReference>
<name>A0AAE0ZNI5_9GAST</name>
<keyword evidence="4 14" id="KW-0812">Transmembrane</keyword>
<comment type="similarity">
    <text evidence="2">Belongs to the cation transport ATPase (P-type) (TC 3.A.3) family. Type V subfamily.</text>
</comment>
<feature type="transmembrane region" description="Helical" evidence="14">
    <location>
        <begin position="51"/>
        <end position="70"/>
    </location>
</feature>
<evidence type="ECO:0000259" key="17">
    <source>
        <dbReference type="Pfam" id="PF12409"/>
    </source>
</evidence>
<evidence type="ECO:0000256" key="9">
    <source>
        <dbReference type="ARBA" id="ARBA00022842"/>
    </source>
</evidence>
<evidence type="ECO:0000256" key="7">
    <source>
        <dbReference type="ARBA" id="ARBA00022753"/>
    </source>
</evidence>
<dbReference type="GO" id="GO:0005524">
    <property type="term" value="F:ATP binding"/>
    <property type="evidence" value="ECO:0007669"/>
    <property type="project" value="UniProtKB-KW"/>
</dbReference>
<dbReference type="InterPro" id="IPR008250">
    <property type="entry name" value="ATPase_P-typ_transduc_dom_A_sf"/>
</dbReference>
<dbReference type="InterPro" id="IPR023214">
    <property type="entry name" value="HAD_sf"/>
</dbReference>
<feature type="transmembrane region" description="Helical" evidence="14">
    <location>
        <begin position="1180"/>
        <end position="1203"/>
    </location>
</feature>
<dbReference type="Pfam" id="PF12409">
    <property type="entry name" value="P5-ATPase"/>
    <property type="match status" value="1"/>
</dbReference>
<dbReference type="GO" id="GO:0019829">
    <property type="term" value="F:ATPase-coupled monoatomic cation transmembrane transporter activity"/>
    <property type="evidence" value="ECO:0007669"/>
    <property type="project" value="InterPro"/>
</dbReference>
<keyword evidence="12 14" id="KW-0472">Membrane</keyword>
<dbReference type="NCBIfam" id="TIGR01657">
    <property type="entry name" value="P-ATPase-V"/>
    <property type="match status" value="1"/>
</dbReference>
<feature type="transmembrane region" description="Helical" evidence="14">
    <location>
        <begin position="1048"/>
        <end position="1068"/>
    </location>
</feature>
<feature type="transmembrane region" description="Helical" evidence="14">
    <location>
        <begin position="1089"/>
        <end position="1110"/>
    </location>
</feature>
<evidence type="ECO:0000259" key="16">
    <source>
        <dbReference type="Pfam" id="PF00690"/>
    </source>
</evidence>
<evidence type="ECO:0000313" key="19">
    <source>
        <dbReference type="Proteomes" id="UP001283361"/>
    </source>
</evidence>
<feature type="transmembrane region" description="Helical" evidence="14">
    <location>
        <begin position="489"/>
        <end position="512"/>
    </location>
</feature>
<dbReference type="FunFam" id="3.40.1110.10:FF:000026">
    <property type="entry name" value="Cation-transporting ATPase"/>
    <property type="match status" value="1"/>
</dbReference>
<dbReference type="GO" id="GO:0016243">
    <property type="term" value="P:regulation of autophagosome size"/>
    <property type="evidence" value="ECO:0007669"/>
    <property type="project" value="TreeGrafter"/>
</dbReference>
<dbReference type="SUPFAM" id="SSF81660">
    <property type="entry name" value="Metal cation-transporting ATPase, ATP-binding domain N"/>
    <property type="match status" value="1"/>
</dbReference>
<dbReference type="SFLD" id="SFLDS00003">
    <property type="entry name" value="Haloacid_Dehalogenase"/>
    <property type="match status" value="1"/>
</dbReference>
<dbReference type="PROSITE" id="PS00154">
    <property type="entry name" value="ATPASE_E1_E2"/>
    <property type="match status" value="1"/>
</dbReference>
<dbReference type="Pfam" id="PF00122">
    <property type="entry name" value="E1-E2_ATPase"/>
    <property type="match status" value="1"/>
</dbReference>
<keyword evidence="9" id="KW-0460">Magnesium</keyword>
<dbReference type="InterPro" id="IPR047819">
    <property type="entry name" value="P5A-ATPase_N"/>
</dbReference>
<evidence type="ECO:0000256" key="6">
    <source>
        <dbReference type="ARBA" id="ARBA00022741"/>
    </source>
</evidence>
<dbReference type="PANTHER" id="PTHR45630:SF2">
    <property type="entry name" value="POLYAMINE-TRANSPORTING ATPASE 13A2"/>
    <property type="match status" value="1"/>
</dbReference>
<keyword evidence="3" id="KW-0597">Phosphoprotein</keyword>
<organism evidence="18 19">
    <name type="scientific">Elysia crispata</name>
    <name type="common">lettuce slug</name>
    <dbReference type="NCBI Taxonomy" id="231223"/>
    <lineage>
        <taxon>Eukaryota</taxon>
        <taxon>Metazoa</taxon>
        <taxon>Spiralia</taxon>
        <taxon>Lophotrochozoa</taxon>
        <taxon>Mollusca</taxon>
        <taxon>Gastropoda</taxon>
        <taxon>Heterobranchia</taxon>
        <taxon>Euthyneura</taxon>
        <taxon>Panpulmonata</taxon>
        <taxon>Sacoglossa</taxon>
        <taxon>Placobranchoidea</taxon>
        <taxon>Plakobranchidae</taxon>
        <taxon>Elysia</taxon>
    </lineage>
</organism>
<feature type="region of interest" description="Disordered" evidence="13">
    <location>
        <begin position="831"/>
        <end position="888"/>
    </location>
</feature>
<feature type="compositionally biased region" description="Polar residues" evidence="13">
    <location>
        <begin position="861"/>
        <end position="874"/>
    </location>
</feature>
<dbReference type="InterPro" id="IPR044492">
    <property type="entry name" value="P_typ_ATPase_HD_dom"/>
</dbReference>
<dbReference type="GO" id="GO:0015203">
    <property type="term" value="F:polyamine transmembrane transporter activity"/>
    <property type="evidence" value="ECO:0007669"/>
    <property type="project" value="TreeGrafter"/>
</dbReference>
<dbReference type="PRINTS" id="PR00119">
    <property type="entry name" value="CATATPASE"/>
</dbReference>
<dbReference type="SUPFAM" id="SSF56784">
    <property type="entry name" value="HAD-like"/>
    <property type="match status" value="1"/>
</dbReference>
<feature type="domain" description="Cation-transporting P-type ATPase N-terminal" evidence="16">
    <location>
        <begin position="227"/>
        <end position="276"/>
    </location>
</feature>
<dbReference type="SFLD" id="SFLDG00002">
    <property type="entry name" value="C1.7:_P-type_atpase_like"/>
    <property type="match status" value="1"/>
</dbReference>
<feature type="transmembrane region" description="Helical" evidence="14">
    <location>
        <begin position="1024"/>
        <end position="1042"/>
    </location>
</feature>
<dbReference type="GO" id="GO:0015662">
    <property type="term" value="F:P-type ion transporter activity"/>
    <property type="evidence" value="ECO:0007669"/>
    <property type="project" value="InterPro"/>
</dbReference>
<feature type="transmembrane region" description="Helical" evidence="14">
    <location>
        <begin position="1150"/>
        <end position="1168"/>
    </location>
</feature>
<keyword evidence="11 14" id="KW-1133">Transmembrane helix</keyword>
<evidence type="ECO:0000256" key="5">
    <source>
        <dbReference type="ARBA" id="ARBA00022723"/>
    </source>
</evidence>
<evidence type="ECO:0000256" key="8">
    <source>
        <dbReference type="ARBA" id="ARBA00022840"/>
    </source>
</evidence>
<evidence type="ECO:0000256" key="1">
    <source>
        <dbReference type="ARBA" id="ARBA00004107"/>
    </source>
</evidence>
<keyword evidence="5" id="KW-0479">Metal-binding</keyword>
<reference evidence="18" key="1">
    <citation type="journal article" date="2023" name="G3 (Bethesda)">
        <title>A reference genome for the long-term kleptoplast-retaining sea slug Elysia crispata morphotype clarki.</title>
        <authorList>
            <person name="Eastman K.E."/>
            <person name="Pendleton A.L."/>
            <person name="Shaikh M.A."/>
            <person name="Suttiyut T."/>
            <person name="Ogas R."/>
            <person name="Tomko P."/>
            <person name="Gavelis G."/>
            <person name="Widhalm J.R."/>
            <person name="Wisecaver J.H."/>
        </authorList>
    </citation>
    <scope>NUCLEOTIDE SEQUENCE</scope>
    <source>
        <strain evidence="18">ECLA1</strain>
    </source>
</reference>
<evidence type="ECO:0000256" key="13">
    <source>
        <dbReference type="SAM" id="MobiDB-lite"/>
    </source>
</evidence>
<dbReference type="InterPro" id="IPR047821">
    <property type="entry name" value="P5B-type_ATPase"/>
</dbReference>
<evidence type="ECO:0008006" key="20">
    <source>
        <dbReference type="Google" id="ProtNLM"/>
    </source>
</evidence>
<dbReference type="CDD" id="cd07542">
    <property type="entry name" value="P-type_ATPase_cation"/>
    <property type="match status" value="1"/>
</dbReference>
<dbReference type="Pfam" id="PF13246">
    <property type="entry name" value="Cation_ATPase"/>
    <property type="match status" value="1"/>
</dbReference>
<evidence type="ECO:0000256" key="3">
    <source>
        <dbReference type="ARBA" id="ARBA00022553"/>
    </source>
</evidence>
<dbReference type="GO" id="GO:0006874">
    <property type="term" value="P:intracellular calcium ion homeostasis"/>
    <property type="evidence" value="ECO:0007669"/>
    <property type="project" value="TreeGrafter"/>
</dbReference>
<feature type="transmembrane region" description="Helical" evidence="14">
    <location>
        <begin position="1223"/>
        <end position="1244"/>
    </location>
</feature>
<comment type="subcellular location">
    <subcellularLocation>
        <location evidence="1">Late endosome membrane</location>
        <topology evidence="1">Multi-pass membrane protein</topology>
    </subcellularLocation>
</comment>
<keyword evidence="7" id="KW-0967">Endosome</keyword>
<dbReference type="InterPro" id="IPR018303">
    <property type="entry name" value="ATPase_P-typ_P_site"/>
</dbReference>
<evidence type="ECO:0000256" key="10">
    <source>
        <dbReference type="ARBA" id="ARBA00022967"/>
    </source>
</evidence>
<protein>
    <recommendedName>
        <fullName evidence="20">Cation-transporting ATPase</fullName>
    </recommendedName>
</protein>
<evidence type="ECO:0000256" key="4">
    <source>
        <dbReference type="ARBA" id="ARBA00022692"/>
    </source>
</evidence>
<keyword evidence="19" id="KW-1185">Reference proteome</keyword>
<dbReference type="InterPro" id="IPR023299">
    <property type="entry name" value="ATPase_P-typ_cyto_dom_N"/>
</dbReference>
<dbReference type="Pfam" id="PF00690">
    <property type="entry name" value="Cation_ATPase_N"/>
    <property type="match status" value="1"/>
</dbReference>
<evidence type="ECO:0000256" key="2">
    <source>
        <dbReference type="ARBA" id="ARBA00006000"/>
    </source>
</evidence>
<feature type="domain" description="P-type ATPase A" evidence="15">
    <location>
        <begin position="328"/>
        <end position="439"/>
    </location>
</feature>
<dbReference type="GO" id="GO:0031902">
    <property type="term" value="C:late endosome membrane"/>
    <property type="evidence" value="ECO:0007669"/>
    <property type="project" value="UniProtKB-SubCell"/>
</dbReference>
<feature type="transmembrane region" description="Helical" evidence="14">
    <location>
        <begin position="253"/>
        <end position="275"/>
    </location>
</feature>
<feature type="transmembrane region" description="Helical" evidence="14">
    <location>
        <begin position="456"/>
        <end position="477"/>
    </location>
</feature>
<dbReference type="Gene3D" id="2.70.150.10">
    <property type="entry name" value="Calcium-transporting ATPase, cytoplasmic transduction domain A"/>
    <property type="match status" value="1"/>
</dbReference>
<dbReference type="GO" id="GO:0010821">
    <property type="term" value="P:regulation of mitochondrion organization"/>
    <property type="evidence" value="ECO:0007669"/>
    <property type="project" value="TreeGrafter"/>
</dbReference>
<dbReference type="FunFam" id="1.20.1110.10:FF:000023">
    <property type="entry name" value="Cation-transporting ATPase"/>
    <property type="match status" value="1"/>
</dbReference>